<dbReference type="Proteomes" id="UP000009027">
    <property type="component" value="Unassembled WGS sequence"/>
</dbReference>
<reference evidence="3 4" key="1">
    <citation type="journal article" date="2012" name="Proc. Natl. Acad. Sci. U.S.A.">
        <title>Antigenic diversity is generated by distinct evolutionary mechanisms in African trypanosome species.</title>
        <authorList>
            <person name="Jackson A.P."/>
            <person name="Berry A."/>
            <person name="Aslett M."/>
            <person name="Allison H.C."/>
            <person name="Burton P."/>
            <person name="Vavrova-Anderson J."/>
            <person name="Brown R."/>
            <person name="Browne H."/>
            <person name="Corton N."/>
            <person name="Hauser H."/>
            <person name="Gamble J."/>
            <person name="Gilderthorp R."/>
            <person name="Marcello L."/>
            <person name="McQuillan J."/>
            <person name="Otto T.D."/>
            <person name="Quail M.A."/>
            <person name="Sanders M.J."/>
            <person name="van Tonder A."/>
            <person name="Ginger M.L."/>
            <person name="Field M.C."/>
            <person name="Barry J.D."/>
            <person name="Hertz-Fowler C."/>
            <person name="Berriman M."/>
        </authorList>
    </citation>
    <scope>NUCLEOTIDE SEQUENCE</scope>
    <source>
        <strain evidence="3 4">Y486</strain>
    </source>
</reference>
<evidence type="ECO:0000256" key="1">
    <source>
        <dbReference type="SAM" id="Phobius"/>
    </source>
</evidence>
<dbReference type="PANTHER" id="PTHR33987">
    <property type="entry name" value="CALCINEURIN-LIKE METALLO-PHOSPHOESTERASE SUPERFAMILY PROTEIN"/>
    <property type="match status" value="1"/>
</dbReference>
<keyword evidence="1" id="KW-0812">Transmembrane</keyword>
<feature type="non-terminal residue" evidence="3">
    <location>
        <position position="459"/>
    </location>
</feature>
<dbReference type="CDD" id="cd07389">
    <property type="entry name" value="MPP_PhoD"/>
    <property type="match status" value="1"/>
</dbReference>
<dbReference type="EMBL" id="CAEX01001702">
    <property type="protein sequence ID" value="CCD18714.1"/>
    <property type="molecule type" value="Genomic_DNA"/>
</dbReference>
<sequence>MEPRSCRSTRDGAEKKTTECTRRNATMQVILVLSFCILLRMALLLSSLQLTSAQMHEERHSLVQVVFVSCNKHDGDQKYWDIIATAVGGRRHAESHAMVKEHPLAEGSCSSKAPIHALLWLGDVVYADGIANILGVPPGFDREVVEGKFSSMLHSPAYSNFRRTCIAARQNGSSTSVAAGGGVKVNVAQRHEPRVIGVWDDHDFGKNDGGKEHVNKEEMQKIFLDFLEVPSDSIRRRQHGVYSFEAISIDSLLHSRSSDEADTDEFVALSLLREMRSLYDNLLCFLLLDVRYFRDPANATRSGDMLGEPQWSWLEHRLREDLAGRNPVTGRQRCALTVVGSGVQMLMDEKVTENWGAFPKSRDRLLGLLRRFNAERVIFLSGDVHLGEIGADFSANALRVLGYPIIEATSSGLTHSSASIPGLPSFITTLFPSNRRVGVYVERNFGVLQLTVEPKAVAA</sequence>
<dbReference type="VEuPathDB" id="TriTrypDB:TvY486_0014210"/>
<organism evidence="3 4">
    <name type="scientific">Trypanosoma vivax (strain Y486)</name>
    <dbReference type="NCBI Taxonomy" id="1055687"/>
    <lineage>
        <taxon>Eukaryota</taxon>
        <taxon>Discoba</taxon>
        <taxon>Euglenozoa</taxon>
        <taxon>Kinetoplastea</taxon>
        <taxon>Metakinetoplastina</taxon>
        <taxon>Trypanosomatida</taxon>
        <taxon>Trypanosomatidae</taxon>
        <taxon>Trypanosoma</taxon>
        <taxon>Duttonella</taxon>
    </lineage>
</organism>
<evidence type="ECO:0000259" key="2">
    <source>
        <dbReference type="Pfam" id="PF09423"/>
    </source>
</evidence>
<dbReference type="Pfam" id="PF09423">
    <property type="entry name" value="PhoD"/>
    <property type="match status" value="1"/>
</dbReference>
<evidence type="ECO:0000313" key="3">
    <source>
        <dbReference type="EMBL" id="CCD18714.1"/>
    </source>
</evidence>
<dbReference type="Gene3D" id="3.60.21.70">
    <property type="entry name" value="PhoD-like phosphatase"/>
    <property type="match status" value="1"/>
</dbReference>
<keyword evidence="1" id="KW-0472">Membrane</keyword>
<evidence type="ECO:0000313" key="4">
    <source>
        <dbReference type="Proteomes" id="UP000009027"/>
    </source>
</evidence>
<dbReference type="AlphaFoldDB" id="F9WMF8"/>
<dbReference type="InterPro" id="IPR038607">
    <property type="entry name" value="PhoD-like_sf"/>
</dbReference>
<dbReference type="InterPro" id="IPR029052">
    <property type="entry name" value="Metallo-depent_PP-like"/>
</dbReference>
<gene>
    <name evidence="3" type="ORF">TvY486_0014210</name>
</gene>
<keyword evidence="4" id="KW-1185">Reference proteome</keyword>
<feature type="domain" description="PhoD-like phosphatase metallophosphatase" evidence="2">
    <location>
        <begin position="194"/>
        <end position="457"/>
    </location>
</feature>
<feature type="transmembrane region" description="Helical" evidence="1">
    <location>
        <begin position="25"/>
        <end position="45"/>
    </location>
</feature>
<protein>
    <recommendedName>
        <fullName evidence="2">PhoD-like phosphatase metallophosphatase domain-containing protein</fullName>
    </recommendedName>
</protein>
<dbReference type="SUPFAM" id="SSF56300">
    <property type="entry name" value="Metallo-dependent phosphatases"/>
    <property type="match status" value="1"/>
</dbReference>
<dbReference type="InterPro" id="IPR018946">
    <property type="entry name" value="PhoD-like_MPP"/>
</dbReference>
<keyword evidence="1" id="KW-1133">Transmembrane helix</keyword>
<proteinExistence type="predicted"/>
<accession>F9WMF8</accession>
<dbReference type="PANTHER" id="PTHR33987:SF1">
    <property type="entry name" value="CALCINEURIN-LIKE METALLO-PHOSPHOESTERASE SUPERFAMILY PROTEIN"/>
    <property type="match status" value="1"/>
</dbReference>
<name>F9WMF8_TRYVY</name>